<evidence type="ECO:0000313" key="5">
    <source>
        <dbReference type="EMBL" id="MFC0559288.1"/>
    </source>
</evidence>
<gene>
    <name evidence="4 5" type="primary">csrA</name>
    <name evidence="5" type="ORF">ACFFH4_09540</name>
</gene>
<dbReference type="Pfam" id="PF02599">
    <property type="entry name" value="CsrA"/>
    <property type="match status" value="1"/>
</dbReference>
<protein>
    <recommendedName>
        <fullName evidence="4">Translational regulator CsrA</fullName>
    </recommendedName>
</protein>
<keyword evidence="4" id="KW-1005">Bacterial flagellum biogenesis</keyword>
<evidence type="ECO:0000256" key="3">
    <source>
        <dbReference type="ARBA" id="ARBA00022884"/>
    </source>
</evidence>
<dbReference type="EMBL" id="JBHLTR010000013">
    <property type="protein sequence ID" value="MFC0559288.1"/>
    <property type="molecule type" value="Genomic_DNA"/>
</dbReference>
<dbReference type="Proteomes" id="UP001589833">
    <property type="component" value="Unassembled WGS sequence"/>
</dbReference>
<accession>A0ABV6NEY2</accession>
<comment type="similarity">
    <text evidence="4">Belongs to the CsrA/RsmA family.</text>
</comment>
<dbReference type="SUPFAM" id="SSF117130">
    <property type="entry name" value="CsrA-like"/>
    <property type="match status" value="1"/>
</dbReference>
<keyword evidence="6" id="KW-1185">Reference proteome</keyword>
<dbReference type="InterPro" id="IPR036107">
    <property type="entry name" value="CsrA_sf"/>
</dbReference>
<dbReference type="HAMAP" id="MF_00167">
    <property type="entry name" value="CsrA"/>
    <property type="match status" value="1"/>
</dbReference>
<keyword evidence="3 4" id="KW-0694">RNA-binding</keyword>
<keyword evidence="4" id="KW-0678">Repressor</keyword>
<evidence type="ECO:0000313" key="6">
    <source>
        <dbReference type="Proteomes" id="UP001589833"/>
    </source>
</evidence>
<evidence type="ECO:0000256" key="4">
    <source>
        <dbReference type="HAMAP-Rule" id="MF_00167"/>
    </source>
</evidence>
<comment type="caution">
    <text evidence="5">The sequence shown here is derived from an EMBL/GenBank/DDBJ whole genome shotgun (WGS) entry which is preliminary data.</text>
</comment>
<organism evidence="5 6">
    <name type="scientific">Halalkalibacter alkalisediminis</name>
    <dbReference type="NCBI Taxonomy" id="935616"/>
    <lineage>
        <taxon>Bacteria</taxon>
        <taxon>Bacillati</taxon>
        <taxon>Bacillota</taxon>
        <taxon>Bacilli</taxon>
        <taxon>Bacillales</taxon>
        <taxon>Bacillaceae</taxon>
        <taxon>Halalkalibacter</taxon>
    </lineage>
</organism>
<keyword evidence="2 4" id="KW-0810">Translation regulation</keyword>
<comment type="function">
    <text evidence="4">A translational regulator that binds mRNA to regulate translation initiation and/or mRNA stability. Usually binds in the 5'-UTR at or near the Shine-Dalgarno sequence preventing ribosome-binding, thus repressing translation. Its main target seems to be the major flagellin gene, while its function is anatagonized by FliW.</text>
</comment>
<reference evidence="5 6" key="1">
    <citation type="submission" date="2024-09" db="EMBL/GenBank/DDBJ databases">
        <authorList>
            <person name="Sun Q."/>
            <person name="Mori K."/>
        </authorList>
    </citation>
    <scope>NUCLEOTIDE SEQUENCE [LARGE SCALE GENOMIC DNA]</scope>
    <source>
        <strain evidence="5 6">NCAIM B.02301</strain>
    </source>
</reference>
<dbReference type="InterPro" id="IPR003751">
    <property type="entry name" value="CsrA"/>
</dbReference>
<evidence type="ECO:0000256" key="1">
    <source>
        <dbReference type="ARBA" id="ARBA00022490"/>
    </source>
</evidence>
<evidence type="ECO:0000256" key="2">
    <source>
        <dbReference type="ARBA" id="ARBA00022845"/>
    </source>
</evidence>
<dbReference type="PANTHER" id="PTHR34984:SF1">
    <property type="entry name" value="CARBON STORAGE REGULATOR"/>
    <property type="match status" value="1"/>
</dbReference>
<dbReference type="PANTHER" id="PTHR34984">
    <property type="entry name" value="CARBON STORAGE REGULATOR"/>
    <property type="match status" value="1"/>
</dbReference>
<keyword evidence="1 4" id="KW-0963">Cytoplasm</keyword>
<comment type="subcellular location">
    <subcellularLocation>
        <location evidence="4">Cytoplasm</location>
    </subcellularLocation>
</comment>
<proteinExistence type="inferred from homology"/>
<sequence>MLVLSRKLQQAIQIADDIEIKILGIEGDQVKIGIDAPKHIEIHRKEVFLAIQEENSAAAKTISVNALKGFLQGTEKKE</sequence>
<dbReference type="NCBIfam" id="NF002469">
    <property type="entry name" value="PRK01712.1"/>
    <property type="match status" value="1"/>
</dbReference>
<dbReference type="Gene3D" id="2.60.40.4380">
    <property type="entry name" value="Translational regulator CsrA"/>
    <property type="match status" value="1"/>
</dbReference>
<comment type="subunit">
    <text evidence="4">Homodimer; the beta-strands of each monomer intercalate to form a hydrophobic core, while the alpha-helices form wings that extend away from the core.</text>
</comment>
<dbReference type="NCBIfam" id="TIGR00202">
    <property type="entry name" value="csrA"/>
    <property type="match status" value="1"/>
</dbReference>
<name>A0ABV6NEY2_9BACI</name>
<dbReference type="RefSeq" id="WP_273841910.1">
    <property type="nucleotide sequence ID" value="NZ_JAQQWT010000004.1"/>
</dbReference>